<evidence type="ECO:0000256" key="7">
    <source>
        <dbReference type="PIRNR" id="PIRNR000232"/>
    </source>
</evidence>
<evidence type="ECO:0000313" key="11">
    <source>
        <dbReference type="Proteomes" id="UP000613160"/>
    </source>
</evidence>
<sequence>MSDTLHSLQTRRSVAIPALQAPGPDADQLAAIFTIAARVPDHGKLAPWRFVLYRGDVAVRIGEALAALAESREGPLSELRRDVEAKRFSRSPLVVGVVSTARPHVKISEWEQVLSAGAAAMNLIHAAHALGFAANWVTEWVAYDEEAKAILGIGADEKTVGFIHIGTPGEPPQDRPRPLLSDIVTEAVAPTGRP</sequence>
<evidence type="ECO:0000256" key="6">
    <source>
        <dbReference type="ARBA" id="ARBA00023027"/>
    </source>
</evidence>
<comment type="similarity">
    <text evidence="1 7">Belongs to the nitroreductase family.</text>
</comment>
<dbReference type="Pfam" id="PF00881">
    <property type="entry name" value="Nitroreductase"/>
    <property type="match status" value="1"/>
</dbReference>
<gene>
    <name evidence="10" type="ORF">GCM10011335_22280</name>
</gene>
<dbReference type="RefSeq" id="WP_244640049.1">
    <property type="nucleotide sequence ID" value="NZ_BMJJ01000004.1"/>
</dbReference>
<reference evidence="10" key="1">
    <citation type="journal article" date="2014" name="Int. J. Syst. Evol. Microbiol.">
        <title>Complete genome sequence of Corynebacterium casei LMG S-19264T (=DSM 44701T), isolated from a smear-ripened cheese.</title>
        <authorList>
            <consortium name="US DOE Joint Genome Institute (JGI-PGF)"/>
            <person name="Walter F."/>
            <person name="Albersmeier A."/>
            <person name="Kalinowski J."/>
            <person name="Ruckert C."/>
        </authorList>
    </citation>
    <scope>NUCLEOTIDE SEQUENCE</scope>
    <source>
        <strain evidence="10">CGMCC 1.15493</strain>
    </source>
</reference>
<evidence type="ECO:0000256" key="1">
    <source>
        <dbReference type="ARBA" id="ARBA00007118"/>
    </source>
</evidence>
<dbReference type="AlphaFoldDB" id="A0A917DAW2"/>
<dbReference type="EC" id="1.-.-.-" evidence="7"/>
<feature type="binding site" description="in other chain" evidence="8">
    <location>
        <begin position="136"/>
        <end position="138"/>
    </location>
    <ligand>
        <name>FMN</name>
        <dbReference type="ChEBI" id="CHEBI:58210"/>
        <note>ligand shared between dimeric partners</note>
    </ligand>
</feature>
<evidence type="ECO:0000256" key="8">
    <source>
        <dbReference type="PIRSR" id="PIRSR000232-1"/>
    </source>
</evidence>
<dbReference type="Proteomes" id="UP000613160">
    <property type="component" value="Unassembled WGS sequence"/>
</dbReference>
<keyword evidence="6 7" id="KW-0520">NAD</keyword>
<protein>
    <recommendedName>
        <fullName evidence="7">Putative NAD(P)H nitroreductase</fullName>
        <ecNumber evidence="7">1.-.-.-</ecNumber>
    </recommendedName>
</protein>
<dbReference type="PANTHER" id="PTHR43821">
    <property type="entry name" value="NAD(P)H NITROREDUCTASE YDJA-RELATED"/>
    <property type="match status" value="1"/>
</dbReference>
<comment type="caution">
    <text evidence="10">The sequence shown here is derived from an EMBL/GenBank/DDBJ whole genome shotgun (WGS) entry which is preliminary data.</text>
</comment>
<evidence type="ECO:0000256" key="2">
    <source>
        <dbReference type="ARBA" id="ARBA00022630"/>
    </source>
</evidence>
<proteinExistence type="inferred from homology"/>
<evidence type="ECO:0000256" key="4">
    <source>
        <dbReference type="ARBA" id="ARBA00022857"/>
    </source>
</evidence>
<evidence type="ECO:0000256" key="5">
    <source>
        <dbReference type="ARBA" id="ARBA00023002"/>
    </source>
</evidence>
<dbReference type="SUPFAM" id="SSF55469">
    <property type="entry name" value="FMN-dependent nitroreductase-like"/>
    <property type="match status" value="1"/>
</dbReference>
<feature type="binding site" evidence="8">
    <location>
        <position position="42"/>
    </location>
    <ligand>
        <name>FMN</name>
        <dbReference type="ChEBI" id="CHEBI:58210"/>
        <note>ligand shared between dimeric partners</note>
    </ligand>
</feature>
<dbReference type="PIRSF" id="PIRSF000232">
    <property type="entry name" value="YdjA"/>
    <property type="match status" value="1"/>
</dbReference>
<comment type="cofactor">
    <cofactor evidence="8">
        <name>FMN</name>
        <dbReference type="ChEBI" id="CHEBI:58210"/>
    </cofactor>
    <text evidence="8">Binds 1 FMN per subunit.</text>
</comment>
<keyword evidence="11" id="KW-1185">Reference proteome</keyword>
<dbReference type="PANTHER" id="PTHR43821:SF1">
    <property type="entry name" value="NAD(P)H NITROREDUCTASE YDJA-RELATED"/>
    <property type="match status" value="1"/>
</dbReference>
<keyword evidence="3 7" id="KW-0288">FMN</keyword>
<dbReference type="Gene3D" id="3.40.109.10">
    <property type="entry name" value="NADH Oxidase"/>
    <property type="match status" value="1"/>
</dbReference>
<dbReference type="EMBL" id="BMJJ01000004">
    <property type="protein sequence ID" value="GGD18932.1"/>
    <property type="molecule type" value="Genomic_DNA"/>
</dbReference>
<organism evidence="10 11">
    <name type="scientific">Aureimonas glaciei</name>
    <dbReference type="NCBI Taxonomy" id="1776957"/>
    <lineage>
        <taxon>Bacteria</taxon>
        <taxon>Pseudomonadati</taxon>
        <taxon>Pseudomonadota</taxon>
        <taxon>Alphaproteobacteria</taxon>
        <taxon>Hyphomicrobiales</taxon>
        <taxon>Aurantimonadaceae</taxon>
        <taxon>Aureimonas</taxon>
    </lineage>
</organism>
<feature type="binding site" description="in other chain" evidence="8">
    <location>
        <begin position="11"/>
        <end position="13"/>
    </location>
    <ligand>
        <name>FMN</name>
        <dbReference type="ChEBI" id="CHEBI:58210"/>
        <note>ligand shared between dimeric partners</note>
    </ligand>
</feature>
<dbReference type="InterPro" id="IPR052530">
    <property type="entry name" value="NAD(P)H_nitroreductase"/>
</dbReference>
<keyword evidence="5 7" id="KW-0560">Oxidoreductase</keyword>
<keyword evidence="2 7" id="KW-0285">Flavoprotein</keyword>
<feature type="binding site" evidence="8">
    <location>
        <position position="38"/>
    </location>
    <ligand>
        <name>FMN</name>
        <dbReference type="ChEBI" id="CHEBI:58210"/>
        <note>ligand shared between dimeric partners</note>
    </ligand>
</feature>
<name>A0A917DAW2_9HYPH</name>
<evidence type="ECO:0000256" key="3">
    <source>
        <dbReference type="ARBA" id="ARBA00022643"/>
    </source>
</evidence>
<dbReference type="InterPro" id="IPR026021">
    <property type="entry name" value="YdjA-like"/>
</dbReference>
<reference evidence="10" key="2">
    <citation type="submission" date="2020-09" db="EMBL/GenBank/DDBJ databases">
        <authorList>
            <person name="Sun Q."/>
            <person name="Zhou Y."/>
        </authorList>
    </citation>
    <scope>NUCLEOTIDE SEQUENCE</scope>
    <source>
        <strain evidence="10">CGMCC 1.15493</strain>
    </source>
</reference>
<dbReference type="InterPro" id="IPR000415">
    <property type="entry name" value="Nitroreductase-like"/>
</dbReference>
<keyword evidence="4 7" id="KW-0521">NADP</keyword>
<evidence type="ECO:0000313" key="10">
    <source>
        <dbReference type="EMBL" id="GGD18932.1"/>
    </source>
</evidence>
<feature type="domain" description="Nitroreductase" evidence="9">
    <location>
        <begin position="10"/>
        <end position="166"/>
    </location>
</feature>
<accession>A0A917DAW2</accession>
<dbReference type="CDD" id="cd02135">
    <property type="entry name" value="YdjA-like"/>
    <property type="match status" value="1"/>
</dbReference>
<evidence type="ECO:0000259" key="9">
    <source>
        <dbReference type="Pfam" id="PF00881"/>
    </source>
</evidence>
<dbReference type="InterPro" id="IPR029479">
    <property type="entry name" value="Nitroreductase"/>
</dbReference>
<dbReference type="GO" id="GO:0016491">
    <property type="term" value="F:oxidoreductase activity"/>
    <property type="evidence" value="ECO:0007669"/>
    <property type="project" value="UniProtKB-UniRule"/>
</dbReference>